<dbReference type="CDD" id="cd06261">
    <property type="entry name" value="TM_PBP2"/>
    <property type="match status" value="1"/>
</dbReference>
<comment type="subcellular location">
    <subcellularLocation>
        <location evidence="1 7">Cell membrane</location>
        <topology evidence="1 7">Multi-pass membrane protein</topology>
    </subcellularLocation>
</comment>
<accession>A0A0K2SMG7</accession>
<dbReference type="InterPro" id="IPR000515">
    <property type="entry name" value="MetI-like"/>
</dbReference>
<keyword evidence="5 7" id="KW-1133">Transmembrane helix</keyword>
<feature type="transmembrane region" description="Helical" evidence="7">
    <location>
        <begin position="16"/>
        <end position="37"/>
    </location>
</feature>
<reference evidence="10" key="2">
    <citation type="journal article" date="2016" name="Int. J. Syst. Evol. Microbiol.">
        <title>Complete genome sequence and cell structure of Limnochorda pilosa, a Gram-negative spore-former within the phylum Firmicutes.</title>
        <authorList>
            <person name="Watanabe M."/>
            <person name="Kojima H."/>
            <person name="Fukui M."/>
        </authorList>
    </citation>
    <scope>NUCLEOTIDE SEQUENCE [LARGE SCALE GENOMIC DNA]</scope>
    <source>
        <strain evidence="10">HC45</strain>
    </source>
</reference>
<dbReference type="GO" id="GO:0005886">
    <property type="term" value="C:plasma membrane"/>
    <property type="evidence" value="ECO:0007669"/>
    <property type="project" value="UniProtKB-SubCell"/>
</dbReference>
<dbReference type="PANTHER" id="PTHR43005">
    <property type="entry name" value="BLR7065 PROTEIN"/>
    <property type="match status" value="1"/>
</dbReference>
<keyword evidence="3" id="KW-1003">Cell membrane</keyword>
<dbReference type="Gene3D" id="1.10.3720.10">
    <property type="entry name" value="MetI-like"/>
    <property type="match status" value="1"/>
</dbReference>
<organism evidence="9 10">
    <name type="scientific">Limnochorda pilosa</name>
    <dbReference type="NCBI Taxonomy" id="1555112"/>
    <lineage>
        <taxon>Bacteria</taxon>
        <taxon>Bacillati</taxon>
        <taxon>Bacillota</taxon>
        <taxon>Limnochordia</taxon>
        <taxon>Limnochordales</taxon>
        <taxon>Limnochordaceae</taxon>
        <taxon>Limnochorda</taxon>
    </lineage>
</organism>
<dbReference type="STRING" id="1555112.LIP_2183"/>
<name>A0A0K2SMG7_LIMPI</name>
<evidence type="ECO:0000256" key="7">
    <source>
        <dbReference type="RuleBase" id="RU363032"/>
    </source>
</evidence>
<gene>
    <name evidence="9" type="ORF">LIP_2183</name>
</gene>
<feature type="transmembrane region" description="Helical" evidence="7">
    <location>
        <begin position="214"/>
        <end position="234"/>
    </location>
</feature>
<proteinExistence type="inferred from homology"/>
<dbReference type="Pfam" id="PF00528">
    <property type="entry name" value="BPD_transp_1"/>
    <property type="match status" value="1"/>
</dbReference>
<dbReference type="EMBL" id="AP014924">
    <property type="protein sequence ID" value="BAS28024.1"/>
    <property type="molecule type" value="Genomic_DNA"/>
</dbReference>
<sequence>MNQPAASSYVHRQHRFAYGLSLPYVIFLVLLIGYPVASNLVQSFVADGTFSLENYQRVFSQGEFRQLLVNTLIWTVGSVSLQMILGLAIALLLNQPARGAGLWRALILVLPWATPDIVAGVAWKWMLNDMYGVINDLMVRVGILDWYLPWLGDPLLAKASVIVANTWKGFALSAMFYLAGLKTIPVELYEAAAVDGAGILGRFRSVTLPAIKPFLGTTLMLTIIWTINYFPLIYTMTGGGPAGVTDTFVTYAYRLAFRFTDFARSSALSTVTFLLVFALALAYSTILLRRGEDA</sequence>
<evidence type="ECO:0000256" key="2">
    <source>
        <dbReference type="ARBA" id="ARBA00022448"/>
    </source>
</evidence>
<feature type="transmembrane region" description="Helical" evidence="7">
    <location>
        <begin position="105"/>
        <end position="126"/>
    </location>
</feature>
<dbReference type="AlphaFoldDB" id="A0A0K2SMG7"/>
<dbReference type="SUPFAM" id="SSF161098">
    <property type="entry name" value="MetI-like"/>
    <property type="match status" value="1"/>
</dbReference>
<dbReference type="GO" id="GO:0055085">
    <property type="term" value="P:transmembrane transport"/>
    <property type="evidence" value="ECO:0007669"/>
    <property type="project" value="InterPro"/>
</dbReference>
<evidence type="ECO:0000256" key="6">
    <source>
        <dbReference type="ARBA" id="ARBA00023136"/>
    </source>
</evidence>
<keyword evidence="4 7" id="KW-0812">Transmembrane</keyword>
<evidence type="ECO:0000256" key="3">
    <source>
        <dbReference type="ARBA" id="ARBA00022475"/>
    </source>
</evidence>
<comment type="similarity">
    <text evidence="7">Belongs to the binding-protein-dependent transport system permease family.</text>
</comment>
<reference evidence="10" key="1">
    <citation type="submission" date="2015-07" db="EMBL/GenBank/DDBJ databases">
        <title>Complete genome sequence and phylogenetic analysis of Limnochorda pilosa.</title>
        <authorList>
            <person name="Watanabe M."/>
            <person name="Kojima H."/>
            <person name="Fukui M."/>
        </authorList>
    </citation>
    <scope>NUCLEOTIDE SEQUENCE [LARGE SCALE GENOMIC DNA]</scope>
    <source>
        <strain evidence="10">HC45</strain>
    </source>
</reference>
<dbReference type="RefSeq" id="WP_068137745.1">
    <property type="nucleotide sequence ID" value="NZ_AP014924.1"/>
</dbReference>
<dbReference type="InterPro" id="IPR035906">
    <property type="entry name" value="MetI-like_sf"/>
</dbReference>
<keyword evidence="2 7" id="KW-0813">Transport</keyword>
<evidence type="ECO:0000256" key="5">
    <source>
        <dbReference type="ARBA" id="ARBA00022989"/>
    </source>
</evidence>
<dbReference type="KEGG" id="lpil:LIP_2183"/>
<evidence type="ECO:0000313" key="10">
    <source>
        <dbReference type="Proteomes" id="UP000065807"/>
    </source>
</evidence>
<dbReference type="PROSITE" id="PS50928">
    <property type="entry name" value="ABC_TM1"/>
    <property type="match status" value="1"/>
</dbReference>
<feature type="transmembrane region" description="Helical" evidence="7">
    <location>
        <begin position="267"/>
        <end position="288"/>
    </location>
</feature>
<evidence type="ECO:0000256" key="4">
    <source>
        <dbReference type="ARBA" id="ARBA00022692"/>
    </source>
</evidence>
<feature type="domain" description="ABC transmembrane type-1" evidence="8">
    <location>
        <begin position="68"/>
        <end position="283"/>
    </location>
</feature>
<protein>
    <submittedName>
        <fullName evidence="9">ABC transporter permease</fullName>
    </submittedName>
</protein>
<dbReference type="PATRIC" id="fig|1555112.3.peg.2226"/>
<dbReference type="Proteomes" id="UP000065807">
    <property type="component" value="Chromosome"/>
</dbReference>
<keyword evidence="10" id="KW-1185">Reference proteome</keyword>
<evidence type="ECO:0000313" key="9">
    <source>
        <dbReference type="EMBL" id="BAS28024.1"/>
    </source>
</evidence>
<evidence type="ECO:0000259" key="8">
    <source>
        <dbReference type="PROSITE" id="PS50928"/>
    </source>
</evidence>
<feature type="transmembrane region" description="Helical" evidence="7">
    <location>
        <begin position="72"/>
        <end position="93"/>
    </location>
</feature>
<dbReference type="OrthoDB" id="59172at2"/>
<dbReference type="PANTHER" id="PTHR43005:SF1">
    <property type="entry name" value="SPERMIDINE_PUTRESCINE TRANSPORT SYSTEM PERMEASE PROTEIN"/>
    <property type="match status" value="1"/>
</dbReference>
<evidence type="ECO:0000256" key="1">
    <source>
        <dbReference type="ARBA" id="ARBA00004651"/>
    </source>
</evidence>
<keyword evidence="6 7" id="KW-0472">Membrane</keyword>